<evidence type="ECO:0000313" key="7">
    <source>
        <dbReference type="Proteomes" id="UP001549749"/>
    </source>
</evidence>
<keyword evidence="4 5" id="KW-0663">Pyridoxal phosphate</keyword>
<dbReference type="InterPro" id="IPR050103">
    <property type="entry name" value="Class-III_PLP-dep_AT"/>
</dbReference>
<keyword evidence="3" id="KW-0808">Transferase</keyword>
<evidence type="ECO:0000256" key="4">
    <source>
        <dbReference type="ARBA" id="ARBA00022898"/>
    </source>
</evidence>
<dbReference type="InterPro" id="IPR015424">
    <property type="entry name" value="PyrdxlP-dep_Trfase"/>
</dbReference>
<dbReference type="PANTHER" id="PTHR11986">
    <property type="entry name" value="AMINOTRANSFERASE CLASS III"/>
    <property type="match status" value="1"/>
</dbReference>
<dbReference type="Gene3D" id="3.40.640.10">
    <property type="entry name" value="Type I PLP-dependent aspartate aminotransferase-like (Major domain)"/>
    <property type="match status" value="1"/>
</dbReference>
<organism evidence="6 7">
    <name type="scientific">Chitinophaga defluvii</name>
    <dbReference type="NCBI Taxonomy" id="3163343"/>
    <lineage>
        <taxon>Bacteria</taxon>
        <taxon>Pseudomonadati</taxon>
        <taxon>Bacteroidota</taxon>
        <taxon>Chitinophagia</taxon>
        <taxon>Chitinophagales</taxon>
        <taxon>Chitinophagaceae</taxon>
        <taxon>Chitinophaga</taxon>
    </lineage>
</organism>
<dbReference type="Gene3D" id="3.90.1150.10">
    <property type="entry name" value="Aspartate Aminotransferase, domain 1"/>
    <property type="match status" value="1"/>
</dbReference>
<sequence>MNNRQLFLRHVAQTSDAPLALEIVKAAGMYMWDVNGKQYLDLIAGISVCNVGHCHPAVVKAVQEQAQQYMHLLVYGEMVQSPQVAFASLLTAHLPSSLDSVYFTNSGTEAVEGAMKLAKRYTGRTEIIAFERSYHGSTQGSLSILGDEHWRNAYRPLLPDVQHVIYNAWETLDRITTRTACVIAESVQAEGGVIVPQRDWIHALREKCTATGTLLILDEIQCGLGRNGSLWAFEQLGVVPDILLLGKALGGGMPLGAFIASREIMWSLTNNPVLGHITTFGGHPVNCAAGLAGMQALLDEQLVAGVKEKEQLFLQHLQHPAIRAVRSLGLMIAVEMESFAVNKKVIDYCIEKGILTDWFLFAPECMRIAPPLTITPEEIRTACRTICEALDNVS</sequence>
<dbReference type="EMBL" id="JBEXAC010000002">
    <property type="protein sequence ID" value="MET6999654.1"/>
    <property type="molecule type" value="Genomic_DNA"/>
</dbReference>
<dbReference type="PANTHER" id="PTHR11986:SF79">
    <property type="entry name" value="ACETYLORNITHINE AMINOTRANSFERASE, MITOCHONDRIAL"/>
    <property type="match status" value="1"/>
</dbReference>
<dbReference type="SUPFAM" id="SSF53383">
    <property type="entry name" value="PLP-dependent transferases"/>
    <property type="match status" value="1"/>
</dbReference>
<protein>
    <submittedName>
        <fullName evidence="6">Aminotransferase class III-fold pyridoxal phosphate-dependent enzyme</fullName>
    </submittedName>
</protein>
<evidence type="ECO:0000256" key="1">
    <source>
        <dbReference type="ARBA" id="ARBA00001933"/>
    </source>
</evidence>
<keyword evidence="7" id="KW-1185">Reference proteome</keyword>
<dbReference type="PIRSF" id="PIRSF000521">
    <property type="entry name" value="Transaminase_4ab_Lys_Orn"/>
    <property type="match status" value="1"/>
</dbReference>
<dbReference type="CDD" id="cd00610">
    <property type="entry name" value="OAT_like"/>
    <property type="match status" value="1"/>
</dbReference>
<dbReference type="GO" id="GO:0008483">
    <property type="term" value="F:transaminase activity"/>
    <property type="evidence" value="ECO:0007669"/>
    <property type="project" value="UniProtKB-KW"/>
</dbReference>
<comment type="cofactor">
    <cofactor evidence="1">
        <name>pyridoxal 5'-phosphate</name>
        <dbReference type="ChEBI" id="CHEBI:597326"/>
    </cofactor>
</comment>
<dbReference type="RefSeq" id="WP_354662218.1">
    <property type="nucleotide sequence ID" value="NZ_JBEXAC010000002.1"/>
</dbReference>
<dbReference type="InterPro" id="IPR015422">
    <property type="entry name" value="PyrdxlP-dep_Trfase_small"/>
</dbReference>
<evidence type="ECO:0000256" key="5">
    <source>
        <dbReference type="RuleBase" id="RU003560"/>
    </source>
</evidence>
<dbReference type="Pfam" id="PF00202">
    <property type="entry name" value="Aminotran_3"/>
    <property type="match status" value="1"/>
</dbReference>
<evidence type="ECO:0000256" key="3">
    <source>
        <dbReference type="ARBA" id="ARBA00022679"/>
    </source>
</evidence>
<dbReference type="InterPro" id="IPR005814">
    <property type="entry name" value="Aminotrans_3"/>
</dbReference>
<dbReference type="InterPro" id="IPR015421">
    <property type="entry name" value="PyrdxlP-dep_Trfase_major"/>
</dbReference>
<reference evidence="6 7" key="1">
    <citation type="submission" date="2024-06" db="EMBL/GenBank/DDBJ databases">
        <title>Chitinophaga defluvii sp. nov., isolated from municipal sewage.</title>
        <authorList>
            <person name="Zhang L."/>
        </authorList>
    </citation>
    <scope>NUCLEOTIDE SEQUENCE [LARGE SCALE GENOMIC DNA]</scope>
    <source>
        <strain evidence="6 7">H8</strain>
    </source>
</reference>
<accession>A0ABV2T9D2</accession>
<dbReference type="Proteomes" id="UP001549749">
    <property type="component" value="Unassembled WGS sequence"/>
</dbReference>
<gene>
    <name evidence="6" type="ORF">ABR189_19855</name>
</gene>
<dbReference type="PROSITE" id="PS00600">
    <property type="entry name" value="AA_TRANSFER_CLASS_3"/>
    <property type="match status" value="1"/>
</dbReference>
<keyword evidence="2 6" id="KW-0032">Aminotransferase</keyword>
<comment type="similarity">
    <text evidence="5">Belongs to the class-III pyridoxal-phosphate-dependent aminotransferase family.</text>
</comment>
<evidence type="ECO:0000256" key="2">
    <source>
        <dbReference type="ARBA" id="ARBA00022576"/>
    </source>
</evidence>
<comment type="caution">
    <text evidence="6">The sequence shown here is derived from an EMBL/GenBank/DDBJ whole genome shotgun (WGS) entry which is preliminary data.</text>
</comment>
<proteinExistence type="inferred from homology"/>
<evidence type="ECO:0000313" key="6">
    <source>
        <dbReference type="EMBL" id="MET6999654.1"/>
    </source>
</evidence>
<dbReference type="InterPro" id="IPR049704">
    <property type="entry name" value="Aminotrans_3_PPA_site"/>
</dbReference>
<name>A0ABV2T9D2_9BACT</name>